<evidence type="ECO:0008006" key="4">
    <source>
        <dbReference type="Google" id="ProtNLM"/>
    </source>
</evidence>
<reference evidence="2 3" key="1">
    <citation type="submission" date="2024-09" db="EMBL/GenBank/DDBJ databases">
        <authorList>
            <consortium name="All-Russian atlas of soil microorganisms"/>
            <consortium name="as a basis for the search for new antimicrobial producers and enzymes with unique properties"/>
            <person name="Sokolova E.A."/>
            <person name="Voronina E.N."/>
        </authorList>
    </citation>
    <scope>NUCLEOTIDE SEQUENCE [LARGE SCALE GENOMIC DNA]</scope>
    <source>
        <strain evidence="2 3">AF-22b-331.1</strain>
    </source>
</reference>
<sequence length="179" mass="19248">MPAQALLFGYALAALATAGANVGTPAPAEPQRVDTQQTITLPCLSVRVSNSVSVAVSEPLLQRYVAARPTGPGPREAYDQDRMARIWGDRAEALLRLDTDATDRHGCRSLPREHIADAQYLLGHVLQAGQAMVTVDGRGRPEAAIIITGENGCETRPMAIQSYRLENGTPFFHLVTCVV</sequence>
<comment type="caution">
    <text evidence="2">The sequence shown here is derived from an EMBL/GenBank/DDBJ whole genome shotgun (WGS) entry which is preliminary data.</text>
</comment>
<accession>A0ABW7D2P2</accession>
<keyword evidence="1" id="KW-0732">Signal</keyword>
<gene>
    <name evidence="2" type="ORF">ACEU0G_001751</name>
</gene>
<dbReference type="RefSeq" id="WP_394164687.1">
    <property type="nucleotide sequence ID" value="NZ_JBHGCJ010000020.1"/>
</dbReference>
<keyword evidence="3" id="KW-1185">Reference proteome</keyword>
<evidence type="ECO:0000313" key="3">
    <source>
        <dbReference type="Proteomes" id="UP001605261"/>
    </source>
</evidence>
<proteinExistence type="predicted"/>
<feature type="signal peptide" evidence="1">
    <location>
        <begin position="1"/>
        <end position="20"/>
    </location>
</feature>
<organism evidence="2 3">
    <name type="scientific">Stenotrophomonas nematodicola</name>
    <dbReference type="NCBI Taxonomy" id="2656746"/>
    <lineage>
        <taxon>Bacteria</taxon>
        <taxon>Pseudomonadati</taxon>
        <taxon>Pseudomonadota</taxon>
        <taxon>Gammaproteobacteria</taxon>
        <taxon>Lysobacterales</taxon>
        <taxon>Lysobacteraceae</taxon>
        <taxon>Stenotrophomonas</taxon>
    </lineage>
</organism>
<evidence type="ECO:0000313" key="2">
    <source>
        <dbReference type="EMBL" id="MFG6111415.1"/>
    </source>
</evidence>
<dbReference type="Proteomes" id="UP001605261">
    <property type="component" value="Unassembled WGS sequence"/>
</dbReference>
<evidence type="ECO:0000256" key="1">
    <source>
        <dbReference type="SAM" id="SignalP"/>
    </source>
</evidence>
<protein>
    <recommendedName>
        <fullName evidence="4">Secreted protein</fullName>
    </recommendedName>
</protein>
<name>A0ABW7D2P2_9GAMM</name>
<dbReference type="EMBL" id="JBHGCJ010000020">
    <property type="protein sequence ID" value="MFG6111415.1"/>
    <property type="molecule type" value="Genomic_DNA"/>
</dbReference>
<feature type="chain" id="PRO_5045577256" description="Secreted protein" evidence="1">
    <location>
        <begin position="21"/>
        <end position="179"/>
    </location>
</feature>